<accession>A0A9N8DN57</accession>
<dbReference type="AlphaFoldDB" id="A0A9N8DN57"/>
<feature type="signal peptide" evidence="2">
    <location>
        <begin position="1"/>
        <end position="26"/>
    </location>
</feature>
<keyword evidence="1" id="KW-1133">Transmembrane helix</keyword>
<keyword evidence="1" id="KW-0812">Transmembrane</keyword>
<comment type="caution">
    <text evidence="3">The sequence shown here is derived from an EMBL/GenBank/DDBJ whole genome shotgun (WGS) entry which is preliminary data.</text>
</comment>
<reference evidence="3" key="1">
    <citation type="submission" date="2020-06" db="EMBL/GenBank/DDBJ databases">
        <authorList>
            <consortium name="Plant Systems Biology data submission"/>
        </authorList>
    </citation>
    <scope>NUCLEOTIDE SEQUENCE</scope>
    <source>
        <strain evidence="3">D6</strain>
    </source>
</reference>
<feature type="transmembrane region" description="Helical" evidence="1">
    <location>
        <begin position="120"/>
        <end position="140"/>
    </location>
</feature>
<evidence type="ECO:0000256" key="2">
    <source>
        <dbReference type="SAM" id="SignalP"/>
    </source>
</evidence>
<feature type="chain" id="PRO_5040232979" description="DUF4149 domain-containing protein" evidence="2">
    <location>
        <begin position="27"/>
        <end position="196"/>
    </location>
</feature>
<dbReference type="EMBL" id="CAICTM010000147">
    <property type="protein sequence ID" value="CAB9502834.1"/>
    <property type="molecule type" value="Genomic_DNA"/>
</dbReference>
<evidence type="ECO:0000313" key="3">
    <source>
        <dbReference type="EMBL" id="CAB9502834.1"/>
    </source>
</evidence>
<feature type="transmembrane region" description="Helical" evidence="1">
    <location>
        <begin position="175"/>
        <end position="193"/>
    </location>
</feature>
<evidence type="ECO:0000313" key="4">
    <source>
        <dbReference type="Proteomes" id="UP001153069"/>
    </source>
</evidence>
<sequence>MNKSRRNPVMASLVLATALLPKVAHAAGSSASSAAASSLMRTTGLFANSALIGIPIWVFFLQAPLLFKMMGRDKFLFPMMSLTRLLFRWTLPVFSALSVACSVLLDCAESSCQVSSATKAALLTLAAILINSIVIVPKALQAGKMNTKKEDKSETVTDFAVSGGSKTNTKTLHQTVVVFVLIHVVGAVLHLHTATS</sequence>
<organism evidence="3 4">
    <name type="scientific">Seminavis robusta</name>
    <dbReference type="NCBI Taxonomy" id="568900"/>
    <lineage>
        <taxon>Eukaryota</taxon>
        <taxon>Sar</taxon>
        <taxon>Stramenopiles</taxon>
        <taxon>Ochrophyta</taxon>
        <taxon>Bacillariophyta</taxon>
        <taxon>Bacillariophyceae</taxon>
        <taxon>Bacillariophycidae</taxon>
        <taxon>Naviculales</taxon>
        <taxon>Naviculaceae</taxon>
        <taxon>Seminavis</taxon>
    </lineage>
</organism>
<name>A0A9N8DN57_9STRA</name>
<evidence type="ECO:0008006" key="5">
    <source>
        <dbReference type="Google" id="ProtNLM"/>
    </source>
</evidence>
<evidence type="ECO:0000256" key="1">
    <source>
        <dbReference type="SAM" id="Phobius"/>
    </source>
</evidence>
<keyword evidence="1" id="KW-0472">Membrane</keyword>
<proteinExistence type="predicted"/>
<keyword evidence="4" id="KW-1185">Reference proteome</keyword>
<dbReference type="Proteomes" id="UP001153069">
    <property type="component" value="Unassembled WGS sequence"/>
</dbReference>
<feature type="transmembrane region" description="Helical" evidence="1">
    <location>
        <begin position="45"/>
        <end position="66"/>
    </location>
</feature>
<feature type="transmembrane region" description="Helical" evidence="1">
    <location>
        <begin position="86"/>
        <end position="105"/>
    </location>
</feature>
<protein>
    <recommendedName>
        <fullName evidence="5">DUF4149 domain-containing protein</fullName>
    </recommendedName>
</protein>
<keyword evidence="2" id="KW-0732">Signal</keyword>
<gene>
    <name evidence="3" type="ORF">SEMRO_148_G068030.1</name>
</gene>